<dbReference type="EMBL" id="OX459957">
    <property type="protein sequence ID" value="CAI9163963.1"/>
    <property type="molecule type" value="Genomic_DNA"/>
</dbReference>
<evidence type="ECO:0000313" key="2">
    <source>
        <dbReference type="EMBL" id="CAI9163963.1"/>
    </source>
</evidence>
<dbReference type="Proteomes" id="UP001176941">
    <property type="component" value="Chromosome 21"/>
</dbReference>
<protein>
    <submittedName>
        <fullName evidence="2">Uncharacterized protein</fullName>
    </submittedName>
</protein>
<proteinExistence type="predicted"/>
<organism evidence="2 3">
    <name type="scientific">Rangifer tarandus platyrhynchus</name>
    <name type="common">Svalbard reindeer</name>
    <dbReference type="NCBI Taxonomy" id="3082113"/>
    <lineage>
        <taxon>Eukaryota</taxon>
        <taxon>Metazoa</taxon>
        <taxon>Chordata</taxon>
        <taxon>Craniata</taxon>
        <taxon>Vertebrata</taxon>
        <taxon>Euteleostomi</taxon>
        <taxon>Mammalia</taxon>
        <taxon>Eutheria</taxon>
        <taxon>Laurasiatheria</taxon>
        <taxon>Artiodactyla</taxon>
        <taxon>Ruminantia</taxon>
        <taxon>Pecora</taxon>
        <taxon>Cervidae</taxon>
        <taxon>Odocoileinae</taxon>
        <taxon>Rangifer</taxon>
    </lineage>
</organism>
<reference evidence="2" key="1">
    <citation type="submission" date="2023-04" db="EMBL/GenBank/DDBJ databases">
        <authorList>
            <consortium name="ELIXIR-Norway"/>
        </authorList>
    </citation>
    <scope>NUCLEOTIDE SEQUENCE [LARGE SCALE GENOMIC DNA]</scope>
</reference>
<gene>
    <name evidence="2" type="ORF">MRATA1EN1_LOCUS12925</name>
</gene>
<sequence length="76" mass="8195">MKTRRKRPAPINKARDALRPPAASTKSWRSSARNCCGFRPERRPWHMASPQRGADPPAPAPAPPAACHGNSWGAGA</sequence>
<feature type="region of interest" description="Disordered" evidence="1">
    <location>
        <begin position="1"/>
        <end position="76"/>
    </location>
</feature>
<name>A0ABN8YRG3_RANTA</name>
<keyword evidence="3" id="KW-1185">Reference proteome</keyword>
<evidence type="ECO:0000313" key="3">
    <source>
        <dbReference type="Proteomes" id="UP001176941"/>
    </source>
</evidence>
<feature type="compositionally biased region" description="Polar residues" evidence="1">
    <location>
        <begin position="24"/>
        <end position="33"/>
    </location>
</feature>
<accession>A0ABN8YRG3</accession>
<evidence type="ECO:0000256" key="1">
    <source>
        <dbReference type="SAM" id="MobiDB-lite"/>
    </source>
</evidence>